<dbReference type="EMBL" id="PNEN01001765">
    <property type="protein sequence ID" value="PPJ51127.1"/>
    <property type="molecule type" value="Genomic_DNA"/>
</dbReference>
<protein>
    <recommendedName>
        <fullName evidence="1">acylphosphatase</fullName>
        <ecNumber evidence="1">3.6.1.7</ecNumber>
    </recommendedName>
</protein>
<feature type="active site" evidence="1">
    <location>
        <position position="300"/>
    </location>
</feature>
<dbReference type="PROSITE" id="PS00150">
    <property type="entry name" value="ACYLPHOSPHATASE_1"/>
    <property type="match status" value="1"/>
</dbReference>
<gene>
    <name evidence="5" type="ORF">CBER1_06609</name>
</gene>
<dbReference type="InterPro" id="IPR017968">
    <property type="entry name" value="Acylphosphatase_CS"/>
</dbReference>
<evidence type="ECO:0000259" key="4">
    <source>
        <dbReference type="PROSITE" id="PS51160"/>
    </source>
</evidence>
<evidence type="ECO:0000256" key="2">
    <source>
        <dbReference type="RuleBase" id="RU004168"/>
    </source>
</evidence>
<evidence type="ECO:0000256" key="3">
    <source>
        <dbReference type="SAM" id="MobiDB-lite"/>
    </source>
</evidence>
<dbReference type="Proteomes" id="UP000237631">
    <property type="component" value="Unassembled WGS sequence"/>
</dbReference>
<dbReference type="PROSITE" id="PS51160">
    <property type="entry name" value="ACYLPHOSPHATASE_3"/>
    <property type="match status" value="1"/>
</dbReference>
<proteinExistence type="inferred from homology"/>
<reference evidence="6" key="1">
    <citation type="journal article" date="2017" name="bioRxiv">
        <title>Conservation of a gene cluster reveals novel cercosporin biosynthetic mechanisms and extends production to the genus Colletotrichum.</title>
        <authorList>
            <person name="de Jonge R."/>
            <person name="Ebert M.K."/>
            <person name="Huitt-Roehl C.R."/>
            <person name="Pal P."/>
            <person name="Suttle J.C."/>
            <person name="Spanner R.E."/>
            <person name="Neubauer J.D."/>
            <person name="Jurick W.M.II."/>
            <person name="Stott K.A."/>
            <person name="Secor G.A."/>
            <person name="Thomma B.P.H.J."/>
            <person name="Van de Peer Y."/>
            <person name="Townsend C.A."/>
            <person name="Bolton M.D."/>
        </authorList>
    </citation>
    <scope>NUCLEOTIDE SEQUENCE [LARGE SCALE GENOMIC DNA]</scope>
    <source>
        <strain evidence="6">CBS538.71</strain>
    </source>
</reference>
<comment type="similarity">
    <text evidence="2">Belongs to the acylphosphatase family.</text>
</comment>
<feature type="compositionally biased region" description="Basic and acidic residues" evidence="3">
    <location>
        <begin position="334"/>
        <end position="352"/>
    </location>
</feature>
<dbReference type="PROSITE" id="PS00151">
    <property type="entry name" value="ACYLPHOSPHATASE_2"/>
    <property type="match status" value="1"/>
</dbReference>
<dbReference type="PRINTS" id="PR00112">
    <property type="entry name" value="ACYLPHPHTASE"/>
</dbReference>
<dbReference type="InterPro" id="IPR001792">
    <property type="entry name" value="Acylphosphatase-like_dom"/>
</dbReference>
<accession>A0A2S6BUJ0</accession>
<comment type="caution">
    <text evidence="5">The sequence shown here is derived from an EMBL/GenBank/DDBJ whole genome shotgun (WGS) entry which is preliminary data.</text>
</comment>
<dbReference type="InterPro" id="IPR036046">
    <property type="entry name" value="Acylphosphatase-like_dom_sf"/>
</dbReference>
<dbReference type="OrthoDB" id="7961613at2759"/>
<evidence type="ECO:0000256" key="1">
    <source>
        <dbReference type="PROSITE-ProRule" id="PRU00520"/>
    </source>
</evidence>
<dbReference type="EC" id="3.6.1.7" evidence="1"/>
<dbReference type="SUPFAM" id="SSF54975">
    <property type="entry name" value="Acylphosphatase/BLUF domain-like"/>
    <property type="match status" value="1"/>
</dbReference>
<evidence type="ECO:0000313" key="5">
    <source>
        <dbReference type="EMBL" id="PPJ51127.1"/>
    </source>
</evidence>
<dbReference type="Pfam" id="PF00708">
    <property type="entry name" value="Acylphosphatase"/>
    <property type="match status" value="1"/>
</dbReference>
<dbReference type="PANTHER" id="PTHR41878">
    <property type="entry name" value="LEXA REPRESSOR-RELATED"/>
    <property type="match status" value="1"/>
</dbReference>
<evidence type="ECO:0000313" key="6">
    <source>
        <dbReference type="Proteomes" id="UP000237631"/>
    </source>
</evidence>
<name>A0A2S6BUJ0_9PEZI</name>
<dbReference type="Pfam" id="PF07929">
    <property type="entry name" value="PRiA4_ORF3"/>
    <property type="match status" value="1"/>
</dbReference>
<dbReference type="SUPFAM" id="SSF159941">
    <property type="entry name" value="MM3350-like"/>
    <property type="match status" value="1"/>
</dbReference>
<dbReference type="Gene3D" id="3.10.290.30">
    <property type="entry name" value="MM3350-like"/>
    <property type="match status" value="1"/>
</dbReference>
<dbReference type="Gene3D" id="3.30.70.100">
    <property type="match status" value="1"/>
</dbReference>
<comment type="catalytic activity">
    <reaction evidence="1">
        <text>an acyl phosphate + H2O = a carboxylate + phosphate + H(+)</text>
        <dbReference type="Rhea" id="RHEA:14965"/>
        <dbReference type="ChEBI" id="CHEBI:15377"/>
        <dbReference type="ChEBI" id="CHEBI:15378"/>
        <dbReference type="ChEBI" id="CHEBI:29067"/>
        <dbReference type="ChEBI" id="CHEBI:43474"/>
        <dbReference type="ChEBI" id="CHEBI:59918"/>
        <dbReference type="EC" id="3.6.1.7"/>
    </reaction>
</comment>
<keyword evidence="6" id="KW-1185">Reference proteome</keyword>
<dbReference type="InterPro" id="IPR020456">
    <property type="entry name" value="Acylphosphatase"/>
</dbReference>
<dbReference type="InterPro" id="IPR024047">
    <property type="entry name" value="MM3350-like_sf"/>
</dbReference>
<feature type="region of interest" description="Disordered" evidence="3">
    <location>
        <begin position="331"/>
        <end position="352"/>
    </location>
</feature>
<dbReference type="PANTHER" id="PTHR41878:SF1">
    <property type="entry name" value="TNPR PROTEIN"/>
    <property type="match status" value="1"/>
</dbReference>
<organism evidence="5 6">
    <name type="scientific">Cercospora berteroae</name>
    <dbReference type="NCBI Taxonomy" id="357750"/>
    <lineage>
        <taxon>Eukaryota</taxon>
        <taxon>Fungi</taxon>
        <taxon>Dikarya</taxon>
        <taxon>Ascomycota</taxon>
        <taxon>Pezizomycotina</taxon>
        <taxon>Dothideomycetes</taxon>
        <taxon>Dothideomycetidae</taxon>
        <taxon>Mycosphaerellales</taxon>
        <taxon>Mycosphaerellaceae</taxon>
        <taxon>Cercospora</taxon>
    </lineage>
</organism>
<dbReference type="InterPro" id="IPR012912">
    <property type="entry name" value="Plasmid_pRiA4b_Orf3-like"/>
</dbReference>
<keyword evidence="1" id="KW-0378">Hydrolase</keyword>
<feature type="active site" evidence="1">
    <location>
        <position position="282"/>
    </location>
</feature>
<dbReference type="STRING" id="357750.A0A2S6BUJ0"/>
<dbReference type="GO" id="GO:0003998">
    <property type="term" value="F:acylphosphatase activity"/>
    <property type="evidence" value="ECO:0007669"/>
    <property type="project" value="UniProtKB-EC"/>
</dbReference>
<dbReference type="AlphaFoldDB" id="A0A2S6BUJ0"/>
<feature type="domain" description="Acylphosphatase-like" evidence="4">
    <location>
        <begin position="267"/>
        <end position="352"/>
    </location>
</feature>
<sequence>MDWSDVAVDDGFIQQFRGKKSTGQRAAYRMMQEELMLQRTLTEPAYLLHVKLRYIDDPPVERTLRVPTTITFHQLHGILQYAFGWADCHLYSFSLFGERDPNERFTPGYYRPKESLYEDPEEMNDMRVEGEPMCKSSKTRRLNQVFGGSRIWPDPPATVEYEYDMGDGWEHDITFLGTTDDEEFSDMQTVHPDRPGQEVVCLEAKGHPVAEDCGGVYGWERLKESFSTPGGPDAADLRQWYTHQCVNRPNYERFATRAEYESFDPGVISFKVEGTVQGVNFRSFTAGKAQSLSVTGYVKNASDGTVVGEAQGSSSNLDKFVQHLNMGPRAAKVSKVDQKDIETKDGESSFEQ</sequence>